<keyword evidence="9" id="KW-1185">Reference proteome</keyword>
<dbReference type="GO" id="GO:0098542">
    <property type="term" value="P:defense response to other organism"/>
    <property type="evidence" value="ECO:0007669"/>
    <property type="project" value="TreeGrafter"/>
</dbReference>
<dbReference type="PANTHER" id="PTHR23155:SF1052">
    <property type="entry name" value="DISEASE RESISTANCE PROTEIN RPM1"/>
    <property type="match status" value="1"/>
</dbReference>
<keyword evidence="1" id="KW-0677">Repeat</keyword>
<evidence type="ECO:0000256" key="3">
    <source>
        <dbReference type="ARBA" id="ARBA00022821"/>
    </source>
</evidence>
<dbReference type="InterPro" id="IPR032675">
    <property type="entry name" value="LRR_dom_sf"/>
</dbReference>
<evidence type="ECO:0000313" key="9">
    <source>
        <dbReference type="Proteomes" id="UP001187192"/>
    </source>
</evidence>
<name>A0AA88J7E1_FICCA</name>
<dbReference type="Proteomes" id="UP001187192">
    <property type="component" value="Unassembled WGS sequence"/>
</dbReference>
<keyword evidence="2" id="KW-0547">Nucleotide-binding</keyword>
<proteinExistence type="predicted"/>
<dbReference type="FunFam" id="1.10.10.10:FF:000322">
    <property type="entry name" value="Probable disease resistance protein At1g63360"/>
    <property type="match status" value="1"/>
</dbReference>
<dbReference type="Gene3D" id="3.80.10.10">
    <property type="entry name" value="Ribonuclease Inhibitor"/>
    <property type="match status" value="2"/>
</dbReference>
<dbReference type="Pfam" id="PF23559">
    <property type="entry name" value="WHD_DRP"/>
    <property type="match status" value="1"/>
</dbReference>
<dbReference type="Pfam" id="PF23598">
    <property type="entry name" value="LRR_14"/>
    <property type="match status" value="1"/>
</dbReference>
<evidence type="ECO:0000259" key="5">
    <source>
        <dbReference type="Pfam" id="PF18052"/>
    </source>
</evidence>
<dbReference type="GO" id="GO:0043531">
    <property type="term" value="F:ADP binding"/>
    <property type="evidence" value="ECO:0007669"/>
    <property type="project" value="InterPro"/>
</dbReference>
<dbReference type="FunFam" id="3.40.50.300:FF:001091">
    <property type="entry name" value="Probable disease resistance protein At1g61300"/>
    <property type="match status" value="1"/>
</dbReference>
<evidence type="ECO:0000259" key="6">
    <source>
        <dbReference type="Pfam" id="PF23559"/>
    </source>
</evidence>
<evidence type="ECO:0000313" key="8">
    <source>
        <dbReference type="EMBL" id="GMN63006.1"/>
    </source>
</evidence>
<dbReference type="Pfam" id="PF00931">
    <property type="entry name" value="NB-ARC"/>
    <property type="match status" value="1"/>
</dbReference>
<dbReference type="Pfam" id="PF18052">
    <property type="entry name" value="Rx_N"/>
    <property type="match status" value="1"/>
</dbReference>
<sequence>MELILSGSALTTSLAIDKLSSLFVLTGEDPKLLKGKELSDLQDLRAGLALLDLILKDADAKSRKAVPVTSWMEQINEVAELIDDIVNDYMLKVSQRLQQRPLILLMSSDGSTRPSLSSHVQNVKALLVKIQETGWRYYPWKYGHFQRYQPRFDFPLIEEFITGVDTAENDLIQMLTEGETRRLVISLVGSGGIGKTTLAKMVYHNEVVSRCFDCRAWITVSRTYSMKEILKVMLIKEIGTNEERYGEIGLMNKQELISTLRQSLRLKRYVIVFDDVWREEFWHVMRDVLPDDDNGSRVIVTTRSDAVVASCVERSFDHVHRLELLSEAMSWDLFCRIAFQCDPEQRCPPELEKFSLEIIRICDGLPLAIVALAGLMLTKEKEAVEWQKLLENFYFQLESNPHLQNVCQILALSFHDLPCQFKPYFMYFSIFPNDYLIPNDTMFKLWIAEGFVEEKDGKTLEEVAEEYLNELICRNMVQACDGFYCLEKFCRVPNLMHDLARKKAGEFSFCHVQDDKNSRSEGKNGRLLISDNVLKNALETIEGSQLRSVFLRNIAAFNISFLGTLLKKCKLLTLLDLENVPLERLPSEVGNLIYLKYLSLKNTKLKWLPRSVGKLYNLQTLDVRNTLLIELPMEINKLQNLRHLLASGHNRRIRLDSMQGVGIKEGVGFLENLQTLMTVEAHLSGIGPIVELQKLKRLRRLRISRLTSGVANALCTSVEKMIKLESLDVHSVNNYEILNLQSISSPPPLLQRLVVKGRLEKFPDWISSLQFLSMLCLSISRLDDDPLKYLCGLPNLVSLWLYSTYDGDKLHFEEGGFRKLKLLVLRELHELKELEIDEGALPHLEELRIGPSPLLNEVPVGIQHLGNLKVLSIYCMPSEFVLSMQPDGGSDHWKIEHVPLVLFWYRGQGRSYISYKLGEPGLLDHLQGLASNMFGFSQDDHRWSFCYSDAEEDSASTAVSFVPWNDFRMSFSSDRFSFFSDDIED</sequence>
<dbReference type="Gene3D" id="3.40.50.300">
    <property type="entry name" value="P-loop containing nucleotide triphosphate hydrolases"/>
    <property type="match status" value="1"/>
</dbReference>
<dbReference type="SUPFAM" id="SSF52540">
    <property type="entry name" value="P-loop containing nucleoside triphosphate hydrolases"/>
    <property type="match status" value="1"/>
</dbReference>
<evidence type="ECO:0000256" key="2">
    <source>
        <dbReference type="ARBA" id="ARBA00022741"/>
    </source>
</evidence>
<organism evidence="8 9">
    <name type="scientific">Ficus carica</name>
    <name type="common">Common fig</name>
    <dbReference type="NCBI Taxonomy" id="3494"/>
    <lineage>
        <taxon>Eukaryota</taxon>
        <taxon>Viridiplantae</taxon>
        <taxon>Streptophyta</taxon>
        <taxon>Embryophyta</taxon>
        <taxon>Tracheophyta</taxon>
        <taxon>Spermatophyta</taxon>
        <taxon>Magnoliopsida</taxon>
        <taxon>eudicotyledons</taxon>
        <taxon>Gunneridae</taxon>
        <taxon>Pentapetalae</taxon>
        <taxon>rosids</taxon>
        <taxon>fabids</taxon>
        <taxon>Rosales</taxon>
        <taxon>Moraceae</taxon>
        <taxon>Ficeae</taxon>
        <taxon>Ficus</taxon>
    </lineage>
</organism>
<feature type="domain" description="Disease resistance R13L4/SHOC-2-like LRR" evidence="7">
    <location>
        <begin position="552"/>
        <end position="873"/>
    </location>
</feature>
<dbReference type="Gene3D" id="1.20.5.4130">
    <property type="match status" value="1"/>
</dbReference>
<protein>
    <submittedName>
        <fullName evidence="8">Uncharacterized protein</fullName>
    </submittedName>
</protein>
<gene>
    <name evidence="8" type="ORF">TIFTF001_032082</name>
</gene>
<evidence type="ECO:0000259" key="4">
    <source>
        <dbReference type="Pfam" id="PF00931"/>
    </source>
</evidence>
<dbReference type="InterPro" id="IPR055414">
    <property type="entry name" value="LRR_R13L4/SHOC2-like"/>
</dbReference>
<dbReference type="InterPro" id="IPR044974">
    <property type="entry name" value="Disease_R_plants"/>
</dbReference>
<dbReference type="PANTHER" id="PTHR23155">
    <property type="entry name" value="DISEASE RESISTANCE PROTEIN RP"/>
    <property type="match status" value="1"/>
</dbReference>
<evidence type="ECO:0000256" key="1">
    <source>
        <dbReference type="ARBA" id="ARBA00022737"/>
    </source>
</evidence>
<dbReference type="InterPro" id="IPR041118">
    <property type="entry name" value="Rx_N"/>
</dbReference>
<keyword evidence="3" id="KW-0611">Plant defense</keyword>
<evidence type="ECO:0000259" key="7">
    <source>
        <dbReference type="Pfam" id="PF23598"/>
    </source>
</evidence>
<dbReference type="EMBL" id="BTGU01000140">
    <property type="protein sequence ID" value="GMN63006.1"/>
    <property type="molecule type" value="Genomic_DNA"/>
</dbReference>
<comment type="caution">
    <text evidence="8">The sequence shown here is derived from an EMBL/GenBank/DDBJ whole genome shotgun (WGS) entry which is preliminary data.</text>
</comment>
<dbReference type="AlphaFoldDB" id="A0AA88J7E1"/>
<feature type="domain" description="Disease resistance protein winged helix" evidence="6">
    <location>
        <begin position="430"/>
        <end position="500"/>
    </location>
</feature>
<dbReference type="SUPFAM" id="SSF52058">
    <property type="entry name" value="L domain-like"/>
    <property type="match status" value="1"/>
</dbReference>
<dbReference type="InterPro" id="IPR042197">
    <property type="entry name" value="Apaf_helical"/>
</dbReference>
<dbReference type="InterPro" id="IPR027417">
    <property type="entry name" value="P-loop_NTPase"/>
</dbReference>
<dbReference type="Gene3D" id="1.10.8.430">
    <property type="entry name" value="Helical domain of apoptotic protease-activating factors"/>
    <property type="match status" value="1"/>
</dbReference>
<dbReference type="InterPro" id="IPR058922">
    <property type="entry name" value="WHD_DRP"/>
</dbReference>
<dbReference type="InterPro" id="IPR002182">
    <property type="entry name" value="NB-ARC"/>
</dbReference>
<feature type="domain" description="Disease resistance N-terminal" evidence="5">
    <location>
        <begin position="15"/>
        <end position="98"/>
    </location>
</feature>
<reference evidence="8" key="1">
    <citation type="submission" date="2023-07" db="EMBL/GenBank/DDBJ databases">
        <title>draft genome sequence of fig (Ficus carica).</title>
        <authorList>
            <person name="Takahashi T."/>
            <person name="Nishimura K."/>
        </authorList>
    </citation>
    <scope>NUCLEOTIDE SEQUENCE</scope>
</reference>
<dbReference type="Gene3D" id="1.10.10.10">
    <property type="entry name" value="Winged helix-like DNA-binding domain superfamily/Winged helix DNA-binding domain"/>
    <property type="match status" value="1"/>
</dbReference>
<dbReference type="InterPro" id="IPR036388">
    <property type="entry name" value="WH-like_DNA-bd_sf"/>
</dbReference>
<feature type="domain" description="NB-ARC" evidence="4">
    <location>
        <begin position="168"/>
        <end position="340"/>
    </location>
</feature>
<dbReference type="PRINTS" id="PR00364">
    <property type="entry name" value="DISEASERSIST"/>
</dbReference>
<accession>A0AA88J7E1</accession>